<evidence type="ECO:0000256" key="9">
    <source>
        <dbReference type="ARBA" id="ARBA00022679"/>
    </source>
</evidence>
<dbReference type="InterPro" id="IPR005764">
    <property type="entry name" value="Ade_phspho_trans"/>
</dbReference>
<dbReference type="GO" id="GO:0044209">
    <property type="term" value="P:AMP salvage"/>
    <property type="evidence" value="ECO:0007669"/>
    <property type="project" value="UniProtKB-UniRule"/>
</dbReference>
<comment type="subunit">
    <text evidence="11">Homodimer.</text>
</comment>
<evidence type="ECO:0000259" key="12">
    <source>
        <dbReference type="Pfam" id="PF00156"/>
    </source>
</evidence>
<evidence type="ECO:0000256" key="11">
    <source>
        <dbReference type="HAMAP-Rule" id="MF_00004"/>
    </source>
</evidence>
<evidence type="ECO:0000256" key="8">
    <source>
        <dbReference type="ARBA" id="ARBA00022676"/>
    </source>
</evidence>
<keyword evidence="9 11" id="KW-0808">Transferase</keyword>
<dbReference type="Gene3D" id="3.40.50.2020">
    <property type="match status" value="1"/>
</dbReference>
<gene>
    <name evidence="11" type="primary">apt</name>
    <name evidence="13" type="ORF">CSB45_06245</name>
</gene>
<keyword evidence="10 11" id="KW-0660">Purine salvage</keyword>
<dbReference type="Pfam" id="PF00156">
    <property type="entry name" value="Pribosyltran"/>
    <property type="match status" value="1"/>
</dbReference>
<dbReference type="PANTHER" id="PTHR32315">
    <property type="entry name" value="ADENINE PHOSPHORIBOSYLTRANSFERASE"/>
    <property type="match status" value="1"/>
</dbReference>
<evidence type="ECO:0000256" key="1">
    <source>
        <dbReference type="ARBA" id="ARBA00000868"/>
    </source>
</evidence>
<comment type="caution">
    <text evidence="13">The sequence shown here is derived from an EMBL/GenBank/DDBJ whole genome shotgun (WGS) entry which is preliminary data.</text>
</comment>
<comment type="catalytic activity">
    <reaction evidence="1 11">
        <text>AMP + diphosphate = 5-phospho-alpha-D-ribose 1-diphosphate + adenine</text>
        <dbReference type="Rhea" id="RHEA:16609"/>
        <dbReference type="ChEBI" id="CHEBI:16708"/>
        <dbReference type="ChEBI" id="CHEBI:33019"/>
        <dbReference type="ChEBI" id="CHEBI:58017"/>
        <dbReference type="ChEBI" id="CHEBI:456215"/>
        <dbReference type="EC" id="2.4.2.7"/>
    </reaction>
</comment>
<dbReference type="NCBIfam" id="NF002636">
    <property type="entry name" value="PRK02304.1-5"/>
    <property type="match status" value="1"/>
</dbReference>
<evidence type="ECO:0000256" key="3">
    <source>
        <dbReference type="ARBA" id="ARBA00004496"/>
    </source>
</evidence>
<accession>A0A2G6E7S1</accession>
<evidence type="ECO:0000313" key="14">
    <source>
        <dbReference type="Proteomes" id="UP000229740"/>
    </source>
</evidence>
<reference evidence="13 14" key="1">
    <citation type="submission" date="2017-10" db="EMBL/GenBank/DDBJ databases">
        <title>Novel microbial diversity and functional potential in the marine mammal oral microbiome.</title>
        <authorList>
            <person name="Dudek N.K."/>
            <person name="Sun C.L."/>
            <person name="Burstein D."/>
            <person name="Kantor R.S."/>
            <person name="Aliaga Goltsman D.S."/>
            <person name="Bik E.M."/>
            <person name="Thomas B.C."/>
            <person name="Banfield J.F."/>
            <person name="Relman D.A."/>
        </authorList>
    </citation>
    <scope>NUCLEOTIDE SEQUENCE [LARGE SCALE GENOMIC DNA]</scope>
    <source>
        <strain evidence="13">DOLZORAL124_49_17</strain>
    </source>
</reference>
<dbReference type="GO" id="GO:0005737">
    <property type="term" value="C:cytoplasm"/>
    <property type="evidence" value="ECO:0007669"/>
    <property type="project" value="UniProtKB-SubCell"/>
</dbReference>
<dbReference type="GO" id="GO:0002055">
    <property type="term" value="F:adenine binding"/>
    <property type="evidence" value="ECO:0007669"/>
    <property type="project" value="TreeGrafter"/>
</dbReference>
<comment type="function">
    <text evidence="2 11">Catalyzes a salvage reaction resulting in the formation of AMP, that is energically less costly than de novo synthesis.</text>
</comment>
<dbReference type="InterPro" id="IPR000836">
    <property type="entry name" value="PRTase_dom"/>
</dbReference>
<dbReference type="AlphaFoldDB" id="A0A2G6E7S1"/>
<protein>
    <recommendedName>
        <fullName evidence="6 11">Adenine phosphoribosyltransferase</fullName>
        <shortName evidence="11">APRT</shortName>
        <ecNumber evidence="6 11">2.4.2.7</ecNumber>
    </recommendedName>
</protein>
<dbReference type="NCBIfam" id="TIGR01090">
    <property type="entry name" value="apt"/>
    <property type="match status" value="1"/>
</dbReference>
<organism evidence="13 14">
    <name type="scientific">candidate division KSB3 bacterium</name>
    <dbReference type="NCBI Taxonomy" id="2044937"/>
    <lineage>
        <taxon>Bacteria</taxon>
        <taxon>candidate division KSB3</taxon>
    </lineage>
</organism>
<evidence type="ECO:0000256" key="6">
    <source>
        <dbReference type="ARBA" id="ARBA00011893"/>
    </source>
</evidence>
<dbReference type="FunFam" id="3.40.50.2020:FF:000021">
    <property type="entry name" value="Adenine phosphoribosyltransferase"/>
    <property type="match status" value="1"/>
</dbReference>
<dbReference type="Proteomes" id="UP000229740">
    <property type="component" value="Unassembled WGS sequence"/>
</dbReference>
<keyword evidence="8 11" id="KW-0328">Glycosyltransferase</keyword>
<name>A0A2G6E7S1_9BACT</name>
<dbReference type="PANTHER" id="PTHR32315:SF3">
    <property type="entry name" value="ADENINE PHOSPHORIBOSYLTRANSFERASE"/>
    <property type="match status" value="1"/>
</dbReference>
<dbReference type="NCBIfam" id="NF002634">
    <property type="entry name" value="PRK02304.1-3"/>
    <property type="match status" value="1"/>
</dbReference>
<dbReference type="InterPro" id="IPR029057">
    <property type="entry name" value="PRTase-like"/>
</dbReference>
<dbReference type="EC" id="2.4.2.7" evidence="6 11"/>
<comment type="similarity">
    <text evidence="5 11">Belongs to the purine/pyrimidine phosphoribosyltransferase family.</text>
</comment>
<evidence type="ECO:0000256" key="5">
    <source>
        <dbReference type="ARBA" id="ARBA00008391"/>
    </source>
</evidence>
<dbReference type="GO" id="GO:0003999">
    <property type="term" value="F:adenine phosphoribosyltransferase activity"/>
    <property type="evidence" value="ECO:0007669"/>
    <property type="project" value="UniProtKB-UniRule"/>
</dbReference>
<keyword evidence="7 11" id="KW-0963">Cytoplasm</keyword>
<dbReference type="UniPathway" id="UPA00588">
    <property type="reaction ID" value="UER00646"/>
</dbReference>
<evidence type="ECO:0000256" key="7">
    <source>
        <dbReference type="ARBA" id="ARBA00022490"/>
    </source>
</evidence>
<comment type="pathway">
    <text evidence="4 11">Purine metabolism; AMP biosynthesis via salvage pathway; AMP from adenine: step 1/1.</text>
</comment>
<dbReference type="GO" id="GO:0006168">
    <property type="term" value="P:adenine salvage"/>
    <property type="evidence" value="ECO:0007669"/>
    <property type="project" value="InterPro"/>
</dbReference>
<dbReference type="HAMAP" id="MF_00004">
    <property type="entry name" value="Aden_phosphoribosyltr"/>
    <property type="match status" value="1"/>
</dbReference>
<dbReference type="GO" id="GO:0016208">
    <property type="term" value="F:AMP binding"/>
    <property type="evidence" value="ECO:0007669"/>
    <property type="project" value="TreeGrafter"/>
</dbReference>
<dbReference type="GO" id="GO:0006166">
    <property type="term" value="P:purine ribonucleoside salvage"/>
    <property type="evidence" value="ECO:0007669"/>
    <property type="project" value="UniProtKB-UniRule"/>
</dbReference>
<evidence type="ECO:0000256" key="10">
    <source>
        <dbReference type="ARBA" id="ARBA00022726"/>
    </source>
</evidence>
<dbReference type="InterPro" id="IPR050054">
    <property type="entry name" value="UPRTase/APRTase"/>
</dbReference>
<dbReference type="CDD" id="cd06223">
    <property type="entry name" value="PRTases_typeI"/>
    <property type="match status" value="1"/>
</dbReference>
<sequence length="172" mass="18726">MKDLQSSIRDIPDFPTAGILFKDITPLLRDPEAFQQAIDRIADQWTGKTIDVIVGIEARGFIFAAALAYKLGAGLVIVRKPGKLPYTTCSVTYELEYGTDTLEVHDDAIQSGQTVLIVDDVLATGGTVKAVSDLLQDFDAKLLGAAFLAELSFLNGRDKLTDFERITSLIAF</sequence>
<evidence type="ECO:0000256" key="2">
    <source>
        <dbReference type="ARBA" id="ARBA00003968"/>
    </source>
</evidence>
<comment type="subcellular location">
    <subcellularLocation>
        <location evidence="3 11">Cytoplasm</location>
    </subcellularLocation>
</comment>
<evidence type="ECO:0000313" key="13">
    <source>
        <dbReference type="EMBL" id="PID57818.1"/>
    </source>
</evidence>
<feature type="domain" description="Phosphoribosyltransferase" evidence="12">
    <location>
        <begin position="32"/>
        <end position="149"/>
    </location>
</feature>
<proteinExistence type="inferred from homology"/>
<evidence type="ECO:0000256" key="4">
    <source>
        <dbReference type="ARBA" id="ARBA00004659"/>
    </source>
</evidence>
<dbReference type="SUPFAM" id="SSF53271">
    <property type="entry name" value="PRTase-like"/>
    <property type="match status" value="1"/>
</dbReference>
<dbReference type="EMBL" id="PDPS01000025">
    <property type="protein sequence ID" value="PID57818.1"/>
    <property type="molecule type" value="Genomic_DNA"/>
</dbReference>